<comment type="caution">
    <text evidence="6">The sequence shown here is derived from an EMBL/GenBank/DDBJ whole genome shotgun (WGS) entry which is preliminary data.</text>
</comment>
<accession>A0A368G6U8</accession>
<keyword evidence="1" id="KW-0865">Zymogen</keyword>
<dbReference type="InterPro" id="IPR003582">
    <property type="entry name" value="ShKT_dom"/>
</dbReference>
<organism evidence="6 7">
    <name type="scientific">Ancylostoma caninum</name>
    <name type="common">Dog hookworm</name>
    <dbReference type="NCBI Taxonomy" id="29170"/>
    <lineage>
        <taxon>Eukaryota</taxon>
        <taxon>Metazoa</taxon>
        <taxon>Ecdysozoa</taxon>
        <taxon>Nematoda</taxon>
        <taxon>Chromadorea</taxon>
        <taxon>Rhabditida</taxon>
        <taxon>Rhabditina</taxon>
        <taxon>Rhabditomorpha</taxon>
        <taxon>Strongyloidea</taxon>
        <taxon>Ancylostomatidae</taxon>
        <taxon>Ancylostomatinae</taxon>
        <taxon>Ancylostoma</taxon>
    </lineage>
</organism>
<evidence type="ECO:0000313" key="7">
    <source>
        <dbReference type="Proteomes" id="UP000252519"/>
    </source>
</evidence>
<keyword evidence="4" id="KW-0812">Transmembrane</keyword>
<protein>
    <submittedName>
        <fullName evidence="6">ShTK domain protein</fullName>
    </submittedName>
</protein>
<reference evidence="6 7" key="1">
    <citation type="submission" date="2014-10" db="EMBL/GenBank/DDBJ databases">
        <title>Draft genome of the hookworm Ancylostoma caninum.</title>
        <authorList>
            <person name="Mitreva M."/>
        </authorList>
    </citation>
    <scope>NUCLEOTIDE SEQUENCE [LARGE SCALE GENOMIC DNA]</scope>
    <source>
        <strain evidence="6 7">Baltimore</strain>
    </source>
</reference>
<dbReference type="EMBL" id="JOJR01000300">
    <property type="protein sequence ID" value="RCN40151.1"/>
    <property type="molecule type" value="Genomic_DNA"/>
</dbReference>
<dbReference type="InterPro" id="IPR001506">
    <property type="entry name" value="Peptidase_M12A"/>
</dbReference>
<dbReference type="Gene3D" id="1.10.10.1940">
    <property type="match status" value="1"/>
</dbReference>
<evidence type="ECO:0000256" key="4">
    <source>
        <dbReference type="SAM" id="Phobius"/>
    </source>
</evidence>
<keyword evidence="7" id="KW-1185">Reference proteome</keyword>
<dbReference type="STRING" id="29170.A0A368G6U8"/>
<feature type="region of interest" description="Disordered" evidence="3">
    <location>
        <begin position="362"/>
        <end position="400"/>
    </location>
</feature>
<evidence type="ECO:0000259" key="5">
    <source>
        <dbReference type="PROSITE" id="PS51670"/>
    </source>
</evidence>
<gene>
    <name evidence="6" type="ORF">ANCCAN_13932</name>
</gene>
<keyword evidence="4" id="KW-1133">Transmembrane helix</keyword>
<sequence length="460" mass="51658">MVTADAVHAVPVIATELTISIQDGLHGPNECPCLYQRDLRCVVSGFLTRASVVCVHKVVCHFILREKEHLFRVSTKMRLALLLLLLSVCVSAGVFSKLGERIKELLGGEGSVADRFKARIKKLFNNTRVLKIRQKLIEMKNKIKKTLKLSPQTEASLEERLKKLRPIEHVQAKEEGDTIEEINQKSNIGELLFQSDIVLTTQQLHDIEEDVEEEIAEGNNRTKRQAFRDGRYPNTIWSNGVNYYFDYSASQKVRSVFKKAVREWEKDTCINMRENERGNVLKTRLECLPRMGAGPMWADLAENKTCPLGAVVNLASFNKKPTMVPFDTNHQETLGSRFISFYDLLMLNTHYNCLVSDGKPGPMPQPKATTALPVRPQPRVTTPAPRPPVVVTSKPGTNGGDDFGGSDGFGGFGGFGGFDRFFCRDSLGCESLKRQNFCTSSRFPEQMRKAMCPKMCGYCK</sequence>
<dbReference type="PANTHER" id="PTHR10127">
    <property type="entry name" value="DISCOIDIN, CUB, EGF, LAMININ , AND ZINC METALLOPROTEASE DOMAIN CONTAINING"/>
    <property type="match status" value="1"/>
</dbReference>
<name>A0A368G6U8_ANCCA</name>
<dbReference type="PROSITE" id="PS51670">
    <property type="entry name" value="SHKT"/>
    <property type="match status" value="1"/>
</dbReference>
<dbReference type="Proteomes" id="UP000252519">
    <property type="component" value="Unassembled WGS sequence"/>
</dbReference>
<dbReference type="PANTHER" id="PTHR10127:SF891">
    <property type="entry name" value="ZINC METALLOPROTEINASE NAS-29"/>
    <property type="match status" value="1"/>
</dbReference>
<dbReference type="GO" id="GO:0004222">
    <property type="term" value="F:metalloendopeptidase activity"/>
    <property type="evidence" value="ECO:0007669"/>
    <property type="project" value="InterPro"/>
</dbReference>
<evidence type="ECO:0000256" key="1">
    <source>
        <dbReference type="ARBA" id="ARBA00023145"/>
    </source>
</evidence>
<evidence type="ECO:0000313" key="6">
    <source>
        <dbReference type="EMBL" id="RCN40151.1"/>
    </source>
</evidence>
<feature type="compositionally biased region" description="Low complexity" evidence="3">
    <location>
        <begin position="373"/>
        <end position="383"/>
    </location>
</feature>
<evidence type="ECO:0000256" key="2">
    <source>
        <dbReference type="PROSITE-ProRule" id="PRU01005"/>
    </source>
</evidence>
<dbReference type="OrthoDB" id="291007at2759"/>
<dbReference type="Gene3D" id="3.40.390.10">
    <property type="entry name" value="Collagenase (Catalytic Domain)"/>
    <property type="match status" value="2"/>
</dbReference>
<evidence type="ECO:0000256" key="3">
    <source>
        <dbReference type="SAM" id="MobiDB-lite"/>
    </source>
</evidence>
<dbReference type="Pfam" id="PF01549">
    <property type="entry name" value="ShK"/>
    <property type="match status" value="1"/>
</dbReference>
<proteinExistence type="predicted"/>
<dbReference type="AlphaFoldDB" id="A0A368G6U8"/>
<keyword evidence="4" id="KW-0472">Membrane</keyword>
<feature type="domain" description="ShKT" evidence="5">
    <location>
        <begin position="423"/>
        <end position="459"/>
    </location>
</feature>
<comment type="caution">
    <text evidence="2">Lacks conserved residue(s) required for the propagation of feature annotation.</text>
</comment>
<feature type="transmembrane region" description="Helical" evidence="4">
    <location>
        <begin position="79"/>
        <end position="96"/>
    </location>
</feature>
<dbReference type="Pfam" id="PF01400">
    <property type="entry name" value="Astacin"/>
    <property type="match status" value="1"/>
</dbReference>
<dbReference type="InterPro" id="IPR024079">
    <property type="entry name" value="MetalloPept_cat_dom_sf"/>
</dbReference>
<dbReference type="GO" id="GO:0006508">
    <property type="term" value="P:proteolysis"/>
    <property type="evidence" value="ECO:0007669"/>
    <property type="project" value="InterPro"/>
</dbReference>